<evidence type="ECO:0000256" key="7">
    <source>
        <dbReference type="PROSITE-ProRule" id="PRU01240"/>
    </source>
</evidence>
<evidence type="ECO:0000313" key="13">
    <source>
        <dbReference type="EMBL" id="CAA0812440.1"/>
    </source>
</evidence>
<dbReference type="PRINTS" id="PR00723">
    <property type="entry name" value="SUBTILISIN"/>
</dbReference>
<evidence type="ECO:0000256" key="3">
    <source>
        <dbReference type="ARBA" id="ARBA00022729"/>
    </source>
</evidence>
<evidence type="ECO:0000259" key="9">
    <source>
        <dbReference type="Pfam" id="PF00082"/>
    </source>
</evidence>
<dbReference type="InterPro" id="IPR023828">
    <property type="entry name" value="Peptidase_S8_Ser-AS"/>
</dbReference>
<dbReference type="Pfam" id="PF00082">
    <property type="entry name" value="Peptidase_S8"/>
    <property type="match status" value="1"/>
</dbReference>
<comment type="caution">
    <text evidence="13">The sequence shown here is derived from an EMBL/GenBank/DDBJ whole genome shotgun (WGS) entry which is preliminary data.</text>
</comment>
<evidence type="ECO:0000259" key="10">
    <source>
        <dbReference type="Pfam" id="PF02225"/>
    </source>
</evidence>
<organism evidence="13 14">
    <name type="scientific">Striga hermonthica</name>
    <name type="common">Purple witchweed</name>
    <name type="synonym">Buchnera hermonthica</name>
    <dbReference type="NCBI Taxonomy" id="68872"/>
    <lineage>
        <taxon>Eukaryota</taxon>
        <taxon>Viridiplantae</taxon>
        <taxon>Streptophyta</taxon>
        <taxon>Embryophyta</taxon>
        <taxon>Tracheophyta</taxon>
        <taxon>Spermatophyta</taxon>
        <taxon>Magnoliopsida</taxon>
        <taxon>eudicotyledons</taxon>
        <taxon>Gunneridae</taxon>
        <taxon>Pentapetalae</taxon>
        <taxon>asterids</taxon>
        <taxon>lamiids</taxon>
        <taxon>Lamiales</taxon>
        <taxon>Orobanchaceae</taxon>
        <taxon>Buchnereae</taxon>
        <taxon>Striga</taxon>
    </lineage>
</organism>
<accession>A0A9N7MR84</accession>
<dbReference type="InterPro" id="IPR034197">
    <property type="entry name" value="Peptidases_S8_3"/>
</dbReference>
<keyword evidence="3 8" id="KW-0732">Signal</keyword>
<feature type="signal peptide" evidence="8">
    <location>
        <begin position="1"/>
        <end position="24"/>
    </location>
</feature>
<dbReference type="InterPro" id="IPR010259">
    <property type="entry name" value="S8pro/Inhibitor_I9"/>
</dbReference>
<evidence type="ECO:0000256" key="5">
    <source>
        <dbReference type="ARBA" id="ARBA00022825"/>
    </source>
</evidence>
<dbReference type="Gene3D" id="3.50.30.30">
    <property type="match status" value="1"/>
</dbReference>
<dbReference type="PROSITE" id="PS00138">
    <property type="entry name" value="SUBTILASE_SER"/>
    <property type="match status" value="1"/>
</dbReference>
<proteinExistence type="inferred from homology"/>
<dbReference type="SUPFAM" id="SSF52743">
    <property type="entry name" value="Subtilisin-like"/>
    <property type="match status" value="1"/>
</dbReference>
<dbReference type="InterPro" id="IPR037045">
    <property type="entry name" value="S8pro/Inhibitor_I9_sf"/>
</dbReference>
<evidence type="ECO:0000256" key="2">
    <source>
        <dbReference type="ARBA" id="ARBA00022670"/>
    </source>
</evidence>
<dbReference type="InterPro" id="IPR022398">
    <property type="entry name" value="Peptidase_S8_His-AS"/>
</dbReference>
<feature type="active site" description="Charge relay system" evidence="6 7">
    <location>
        <position position="140"/>
    </location>
</feature>
<dbReference type="InterPro" id="IPR041469">
    <property type="entry name" value="Subtilisin-like_FN3"/>
</dbReference>
<evidence type="ECO:0000256" key="8">
    <source>
        <dbReference type="SAM" id="SignalP"/>
    </source>
</evidence>
<feature type="domain" description="PA" evidence="10">
    <location>
        <begin position="369"/>
        <end position="461"/>
    </location>
</feature>
<dbReference type="InterPro" id="IPR036852">
    <property type="entry name" value="Peptidase_S8/S53_dom_sf"/>
</dbReference>
<dbReference type="FunFam" id="3.40.50.200:FF:000006">
    <property type="entry name" value="Subtilisin-like protease SBT1.5"/>
    <property type="match status" value="1"/>
</dbReference>
<evidence type="ECO:0000259" key="11">
    <source>
        <dbReference type="Pfam" id="PF05922"/>
    </source>
</evidence>
<dbReference type="Gene3D" id="3.30.70.80">
    <property type="entry name" value="Peptidase S8 propeptide/proteinase inhibitor I9"/>
    <property type="match status" value="1"/>
</dbReference>
<evidence type="ECO:0000256" key="6">
    <source>
        <dbReference type="PIRSR" id="PIRSR615500-1"/>
    </source>
</evidence>
<feature type="chain" id="PRO_5040301301" evidence="8">
    <location>
        <begin position="25"/>
        <end position="767"/>
    </location>
</feature>
<feature type="domain" description="Inhibitor I9" evidence="11">
    <location>
        <begin position="29"/>
        <end position="105"/>
    </location>
</feature>
<dbReference type="Proteomes" id="UP001153555">
    <property type="component" value="Unassembled WGS sequence"/>
</dbReference>
<dbReference type="InterPro" id="IPR000209">
    <property type="entry name" value="Peptidase_S8/S53_dom"/>
</dbReference>
<evidence type="ECO:0000256" key="1">
    <source>
        <dbReference type="ARBA" id="ARBA00011073"/>
    </source>
</evidence>
<feature type="domain" description="Peptidase S8/S53" evidence="9">
    <location>
        <begin position="133"/>
        <end position="582"/>
    </location>
</feature>
<feature type="active site" description="Charge relay system" evidence="6 7">
    <location>
        <position position="545"/>
    </location>
</feature>
<name>A0A9N7MR84_STRHE</name>
<keyword evidence="4 7" id="KW-0378">Hydrolase</keyword>
<dbReference type="Pfam" id="PF05922">
    <property type="entry name" value="Inhibitor_I9"/>
    <property type="match status" value="1"/>
</dbReference>
<evidence type="ECO:0000256" key="4">
    <source>
        <dbReference type="ARBA" id="ARBA00022801"/>
    </source>
</evidence>
<dbReference type="InterPro" id="IPR003137">
    <property type="entry name" value="PA_domain"/>
</dbReference>
<dbReference type="PROSITE" id="PS51892">
    <property type="entry name" value="SUBTILASE"/>
    <property type="match status" value="1"/>
</dbReference>
<dbReference type="EMBL" id="CACSLK010010322">
    <property type="protein sequence ID" value="CAA0812440.1"/>
    <property type="molecule type" value="Genomic_DNA"/>
</dbReference>
<feature type="domain" description="Subtilisin-like protease fibronectin type-III" evidence="12">
    <location>
        <begin position="664"/>
        <end position="759"/>
    </location>
</feature>
<evidence type="ECO:0000313" key="14">
    <source>
        <dbReference type="Proteomes" id="UP001153555"/>
    </source>
</evidence>
<dbReference type="GO" id="GO:0004252">
    <property type="term" value="F:serine-type endopeptidase activity"/>
    <property type="evidence" value="ECO:0007669"/>
    <property type="project" value="UniProtKB-UniRule"/>
</dbReference>
<dbReference type="InterPro" id="IPR015500">
    <property type="entry name" value="Peptidase_S8_subtilisin-rel"/>
</dbReference>
<keyword evidence="2 7" id="KW-0645">Protease</keyword>
<dbReference type="Pfam" id="PF02225">
    <property type="entry name" value="PA"/>
    <property type="match status" value="1"/>
</dbReference>
<sequence>MRGFDLLLGFGLLAVTSFLGEARAAKSGNYIVYMGGLRSRDDDPRNDHHAQLLTLLKARKKDSVLQIYRNGFLGFAARLSEAEAKSMEESPGVVSVFPDPILQLHTTRSWDFLKYQTALKTDANIISQASSTDTIIGILDTGIWPESKSFTDQDMSPVPSRWKGTCMAGDNFTSSTCNRKIIGARYYTGTGSSKRTPIPMGTPRDDAGHGTHVASTASGRSVSGASYYGLANGTAFGGSPESRIAMYRVCTASGGCLGSAILKGFDDAIADGVDVLSVSLGSSPGEPNFVSDPIAIGAFHAVERGIAVVCSAGNSGPMPQSVVNVAPWILTVAATTIDRDFETGVVLAGAGFVKGGGINFSGLDKSPVYPLVDGSRARSASGRASDASNCIPGSLDGSKVKGNIVFCKNEDRSYGTKSKYESLKSQGAIGMILTDNNLRQVPFKYGTSPIAIVNEKDGDRILSYINSTSNPMATILPTVVTQNYKPAPVVAYFSSRGPTYGINNLLKPDIAAPGVAILAAWPSNDKREAIANKEPPLFDILSGTSMACPHVSGLVAFVKSQYSTWSPSAIRSAIMTTAIQVNNLHAPITTHTESRATPYDTGAGEISLSGPLKPGLVYETNTTDYILFLCNFGYDASQIKRISSTVSNNFSCPSNSDPDLISAMNYPSIALSNLIPDESRTVNRTVTNVGEEESTYTATLKAPAVLRVEVIPNKLQFTKNVKKLSFQVKFTVTEPSQEDLFGSLTWSSEKYRVRSPFVVSFAYEKKM</sequence>
<dbReference type="PROSITE" id="PS00137">
    <property type="entry name" value="SUBTILASE_HIS"/>
    <property type="match status" value="1"/>
</dbReference>
<protein>
    <submittedName>
        <fullName evidence="13">CO(2)-response secreted protease</fullName>
    </submittedName>
</protein>
<reference evidence="13" key="1">
    <citation type="submission" date="2019-12" db="EMBL/GenBank/DDBJ databases">
        <authorList>
            <person name="Scholes J."/>
        </authorList>
    </citation>
    <scope>NUCLEOTIDE SEQUENCE</scope>
</reference>
<evidence type="ECO:0000259" key="12">
    <source>
        <dbReference type="Pfam" id="PF17766"/>
    </source>
</evidence>
<dbReference type="InterPro" id="IPR045051">
    <property type="entry name" value="SBT"/>
</dbReference>
<gene>
    <name evidence="13" type="ORF">SHERM_13116</name>
</gene>
<dbReference type="Gene3D" id="2.60.40.2310">
    <property type="match status" value="1"/>
</dbReference>
<keyword evidence="14" id="KW-1185">Reference proteome</keyword>
<dbReference type="Gene3D" id="3.40.50.200">
    <property type="entry name" value="Peptidase S8/S53 domain"/>
    <property type="match status" value="1"/>
</dbReference>
<comment type="similarity">
    <text evidence="1 7">Belongs to the peptidase S8 family.</text>
</comment>
<keyword evidence="5 7" id="KW-0720">Serine protease</keyword>
<feature type="active site" description="Charge relay system" evidence="6 7">
    <location>
        <position position="209"/>
    </location>
</feature>
<dbReference type="Pfam" id="PF17766">
    <property type="entry name" value="fn3_6"/>
    <property type="match status" value="1"/>
</dbReference>
<dbReference type="CDD" id="cd02120">
    <property type="entry name" value="PA_subtilisin_like"/>
    <property type="match status" value="1"/>
</dbReference>
<dbReference type="PANTHER" id="PTHR10795">
    <property type="entry name" value="PROPROTEIN CONVERTASE SUBTILISIN/KEXIN"/>
    <property type="match status" value="1"/>
</dbReference>
<dbReference type="AlphaFoldDB" id="A0A9N7MR84"/>
<dbReference type="OrthoDB" id="891290at2759"/>
<dbReference type="CDD" id="cd04852">
    <property type="entry name" value="Peptidases_S8_3"/>
    <property type="match status" value="1"/>
</dbReference>
<dbReference type="GO" id="GO:0006508">
    <property type="term" value="P:proteolysis"/>
    <property type="evidence" value="ECO:0007669"/>
    <property type="project" value="UniProtKB-KW"/>
</dbReference>